<name>A0A2P5DLH5_PARAD</name>
<proteinExistence type="predicted"/>
<feature type="signal peptide" evidence="1">
    <location>
        <begin position="1"/>
        <end position="20"/>
    </location>
</feature>
<accession>A0A2P5DLH5</accession>
<evidence type="ECO:0000313" key="3">
    <source>
        <dbReference type="Proteomes" id="UP000237105"/>
    </source>
</evidence>
<keyword evidence="1" id="KW-0732">Signal</keyword>
<dbReference type="EMBL" id="JXTB01000030">
    <property type="protein sequence ID" value="PON74147.1"/>
    <property type="molecule type" value="Genomic_DNA"/>
</dbReference>
<organism evidence="2 3">
    <name type="scientific">Parasponia andersonii</name>
    <name type="common">Sponia andersonii</name>
    <dbReference type="NCBI Taxonomy" id="3476"/>
    <lineage>
        <taxon>Eukaryota</taxon>
        <taxon>Viridiplantae</taxon>
        <taxon>Streptophyta</taxon>
        <taxon>Embryophyta</taxon>
        <taxon>Tracheophyta</taxon>
        <taxon>Spermatophyta</taxon>
        <taxon>Magnoliopsida</taxon>
        <taxon>eudicotyledons</taxon>
        <taxon>Gunneridae</taxon>
        <taxon>Pentapetalae</taxon>
        <taxon>rosids</taxon>
        <taxon>fabids</taxon>
        <taxon>Rosales</taxon>
        <taxon>Cannabaceae</taxon>
        <taxon>Parasponia</taxon>
    </lineage>
</organism>
<dbReference type="Proteomes" id="UP000237105">
    <property type="component" value="Unassembled WGS sequence"/>
</dbReference>
<comment type="caution">
    <text evidence="2">The sequence shown here is derived from an EMBL/GenBank/DDBJ whole genome shotgun (WGS) entry which is preliminary data.</text>
</comment>
<dbReference type="AlphaFoldDB" id="A0A2P5DLH5"/>
<evidence type="ECO:0000256" key="1">
    <source>
        <dbReference type="SAM" id="SignalP"/>
    </source>
</evidence>
<keyword evidence="3" id="KW-1185">Reference proteome</keyword>
<sequence length="79" mass="8659">MAVFLGVLLVLEVAALFGKGDKVGEDHTTKADMQWLHMAGQFVQLQALDLVVEVPPRHFSQLISQREKVRDANSTVNGG</sequence>
<feature type="chain" id="PRO_5015108316" evidence="1">
    <location>
        <begin position="21"/>
        <end position="79"/>
    </location>
</feature>
<dbReference type="OrthoDB" id="10329141at2759"/>
<evidence type="ECO:0000313" key="2">
    <source>
        <dbReference type="EMBL" id="PON74147.1"/>
    </source>
</evidence>
<protein>
    <submittedName>
        <fullName evidence="2">Uncharacterized protein</fullName>
    </submittedName>
</protein>
<reference evidence="3" key="1">
    <citation type="submission" date="2016-06" db="EMBL/GenBank/DDBJ databases">
        <title>Parallel loss of symbiosis genes in relatives of nitrogen-fixing non-legume Parasponia.</title>
        <authorList>
            <person name="Van Velzen R."/>
            <person name="Holmer R."/>
            <person name="Bu F."/>
            <person name="Rutten L."/>
            <person name="Van Zeijl A."/>
            <person name="Liu W."/>
            <person name="Santuari L."/>
            <person name="Cao Q."/>
            <person name="Sharma T."/>
            <person name="Shen D."/>
            <person name="Roswanjaya Y."/>
            <person name="Wardhani T."/>
            <person name="Kalhor M.S."/>
            <person name="Jansen J."/>
            <person name="Van den Hoogen J."/>
            <person name="Gungor B."/>
            <person name="Hartog M."/>
            <person name="Hontelez J."/>
            <person name="Verver J."/>
            <person name="Yang W.-C."/>
            <person name="Schijlen E."/>
            <person name="Repin R."/>
            <person name="Schilthuizen M."/>
            <person name="Schranz E."/>
            <person name="Heidstra R."/>
            <person name="Miyata K."/>
            <person name="Fedorova E."/>
            <person name="Kohlen W."/>
            <person name="Bisseling T."/>
            <person name="Smit S."/>
            <person name="Geurts R."/>
        </authorList>
    </citation>
    <scope>NUCLEOTIDE SEQUENCE [LARGE SCALE GENOMIC DNA]</scope>
    <source>
        <strain evidence="3">cv. WU1-14</strain>
    </source>
</reference>
<gene>
    <name evidence="2" type="ORF">PanWU01x14_053570</name>
</gene>